<feature type="non-terminal residue" evidence="1">
    <location>
        <position position="1"/>
    </location>
</feature>
<dbReference type="EMBL" id="CAJOBR010056530">
    <property type="protein sequence ID" value="CAF5062890.1"/>
    <property type="molecule type" value="Genomic_DNA"/>
</dbReference>
<protein>
    <submittedName>
        <fullName evidence="1">Uncharacterized protein</fullName>
    </submittedName>
</protein>
<organism evidence="1 2">
    <name type="scientific">Rotaria socialis</name>
    <dbReference type="NCBI Taxonomy" id="392032"/>
    <lineage>
        <taxon>Eukaryota</taxon>
        <taxon>Metazoa</taxon>
        <taxon>Spiralia</taxon>
        <taxon>Gnathifera</taxon>
        <taxon>Rotifera</taxon>
        <taxon>Eurotatoria</taxon>
        <taxon>Bdelloidea</taxon>
        <taxon>Philodinida</taxon>
        <taxon>Philodinidae</taxon>
        <taxon>Rotaria</taxon>
    </lineage>
</organism>
<accession>A0A822D6C3</accession>
<sequence length="73" mass="8672">EETNQLMKDMLKQTTEQTRLMNELINFPRELQKTTQQLSPIVHMQAKVSQARQNNNDDDQVVVSGKWRQRNIF</sequence>
<evidence type="ECO:0000313" key="1">
    <source>
        <dbReference type="EMBL" id="CAF5062890.1"/>
    </source>
</evidence>
<evidence type="ECO:0000313" key="2">
    <source>
        <dbReference type="Proteomes" id="UP000663848"/>
    </source>
</evidence>
<dbReference type="Proteomes" id="UP000663848">
    <property type="component" value="Unassembled WGS sequence"/>
</dbReference>
<reference evidence="1" key="1">
    <citation type="submission" date="2021-02" db="EMBL/GenBank/DDBJ databases">
        <authorList>
            <person name="Nowell W R."/>
        </authorList>
    </citation>
    <scope>NUCLEOTIDE SEQUENCE</scope>
</reference>
<proteinExistence type="predicted"/>
<gene>
    <name evidence="1" type="ORF">QYT958_LOCUS42777</name>
</gene>
<name>A0A822D6C3_9BILA</name>
<dbReference type="AlphaFoldDB" id="A0A822D6C3"/>
<comment type="caution">
    <text evidence="1">The sequence shown here is derived from an EMBL/GenBank/DDBJ whole genome shotgun (WGS) entry which is preliminary data.</text>
</comment>